<dbReference type="InterPro" id="IPR014729">
    <property type="entry name" value="Rossmann-like_a/b/a_fold"/>
</dbReference>
<dbReference type="Pfam" id="PF00582">
    <property type="entry name" value="Usp"/>
    <property type="match status" value="2"/>
</dbReference>
<dbReference type="InterPro" id="IPR006016">
    <property type="entry name" value="UspA"/>
</dbReference>
<comment type="caution">
    <text evidence="3">The sequence shown here is derived from an EMBL/GenBank/DDBJ whole genome shotgun (WGS) entry which is preliminary data.</text>
</comment>
<dbReference type="InterPro" id="IPR006015">
    <property type="entry name" value="Universal_stress_UspA"/>
</dbReference>
<protein>
    <recommendedName>
        <fullName evidence="2">UspA domain-containing protein</fullName>
    </recommendedName>
</protein>
<evidence type="ECO:0000313" key="3">
    <source>
        <dbReference type="EMBL" id="GAH92800.1"/>
    </source>
</evidence>
<dbReference type="PRINTS" id="PR01438">
    <property type="entry name" value="UNVRSLSTRESS"/>
</dbReference>
<reference evidence="3" key="1">
    <citation type="journal article" date="2014" name="Front. Microbiol.">
        <title>High frequency of phylogenetically diverse reductive dehalogenase-homologous genes in deep subseafloor sedimentary metagenomes.</title>
        <authorList>
            <person name="Kawai M."/>
            <person name="Futagami T."/>
            <person name="Toyoda A."/>
            <person name="Takaki Y."/>
            <person name="Nishi S."/>
            <person name="Hori S."/>
            <person name="Arai W."/>
            <person name="Tsubouchi T."/>
            <person name="Morono Y."/>
            <person name="Uchiyama I."/>
            <person name="Ito T."/>
            <person name="Fujiyama A."/>
            <person name="Inagaki F."/>
            <person name="Takami H."/>
        </authorList>
    </citation>
    <scope>NUCLEOTIDE SEQUENCE</scope>
    <source>
        <strain evidence="3">Expedition CK06-06</strain>
    </source>
</reference>
<feature type="non-terminal residue" evidence="3">
    <location>
        <position position="209"/>
    </location>
</feature>
<organism evidence="3">
    <name type="scientific">marine sediment metagenome</name>
    <dbReference type="NCBI Taxonomy" id="412755"/>
    <lineage>
        <taxon>unclassified sequences</taxon>
        <taxon>metagenomes</taxon>
        <taxon>ecological metagenomes</taxon>
    </lineage>
</organism>
<name>X1KGQ0_9ZZZZ</name>
<evidence type="ECO:0000256" key="1">
    <source>
        <dbReference type="ARBA" id="ARBA00008791"/>
    </source>
</evidence>
<dbReference type="PANTHER" id="PTHR46268:SF6">
    <property type="entry name" value="UNIVERSAL STRESS PROTEIN UP12"/>
    <property type="match status" value="1"/>
</dbReference>
<dbReference type="SUPFAM" id="SSF52402">
    <property type="entry name" value="Adenine nucleotide alpha hydrolases-like"/>
    <property type="match status" value="2"/>
</dbReference>
<comment type="similarity">
    <text evidence="1">Belongs to the universal stress protein A family.</text>
</comment>
<dbReference type="Gene3D" id="3.40.50.620">
    <property type="entry name" value="HUPs"/>
    <property type="match status" value="2"/>
</dbReference>
<dbReference type="EMBL" id="BARV01001166">
    <property type="protein sequence ID" value="GAH92800.1"/>
    <property type="molecule type" value="Genomic_DNA"/>
</dbReference>
<dbReference type="PANTHER" id="PTHR46268">
    <property type="entry name" value="STRESS RESPONSE PROTEIN NHAX"/>
    <property type="match status" value="1"/>
</dbReference>
<dbReference type="AlphaFoldDB" id="X1KGQ0"/>
<dbReference type="CDD" id="cd00293">
    <property type="entry name" value="USP-like"/>
    <property type="match status" value="1"/>
</dbReference>
<gene>
    <name evidence="3" type="ORF">S06H3_03545</name>
</gene>
<sequence length="209" mass="22872">MFSRILVPLDGSQLAELALPYAEELAGAFNSELSLVYVCESDEAQYRHMHQLYIEDMAGTAGKRIKRVSAEATVTAVILDGEPAVELVNYAEQNDIRLIVMATHGRSGVMLWAVGSVANKVLQRISMPMMLIRANVPAPRPSGKVMFGKILVPLDGSSVGEAALPYVEELTKKLESEVILLQVVPNGQWAHTVGGLDYVRFPEHQLESL</sequence>
<proteinExistence type="inferred from homology"/>
<accession>X1KGQ0</accession>
<feature type="domain" description="UspA" evidence="2">
    <location>
        <begin position="1"/>
        <end position="133"/>
    </location>
</feature>
<feature type="domain" description="UspA" evidence="2">
    <location>
        <begin position="146"/>
        <end position="199"/>
    </location>
</feature>
<evidence type="ECO:0000259" key="2">
    <source>
        <dbReference type="Pfam" id="PF00582"/>
    </source>
</evidence>